<comment type="similarity">
    <text evidence="1">Belongs to the UPF0177 family.</text>
</comment>
<evidence type="ECO:0000313" key="4">
    <source>
        <dbReference type="EMBL" id="CYU18264.1"/>
    </source>
</evidence>
<protein>
    <submittedName>
        <fullName evidence="4">CAAX amino terminal protease family protein</fullName>
    </submittedName>
    <submittedName>
        <fullName evidence="5">Type II CAAX endopeptidase family protein</fullName>
    </submittedName>
</protein>
<comment type="caution">
    <text evidence="4">The sequence shown here is derived from an EMBL/GenBank/DDBJ whole genome shotgun (WGS) entry which is preliminary data.</text>
</comment>
<evidence type="ECO:0000313" key="6">
    <source>
        <dbReference type="Proteomes" id="UP000075041"/>
    </source>
</evidence>
<dbReference type="AlphaFoldDB" id="A0A822VKA1"/>
<dbReference type="Proteomes" id="UP000075041">
    <property type="component" value="Unassembled WGS sequence"/>
</dbReference>
<feature type="transmembrane region" description="Helical" evidence="2">
    <location>
        <begin position="80"/>
        <end position="101"/>
    </location>
</feature>
<keyword evidence="4" id="KW-0645">Protease</keyword>
<name>A0A822VKA1_STRSU</name>
<dbReference type="EMBL" id="JAUTFT010000006">
    <property type="protein sequence ID" value="MDW8634966.1"/>
    <property type="molecule type" value="Genomic_DNA"/>
</dbReference>
<gene>
    <name evidence="4" type="ORF">ERS132356_01720</name>
    <name evidence="5" type="ORF">Q7V77_04440</name>
</gene>
<feature type="transmembrane region" description="Helical" evidence="2">
    <location>
        <begin position="176"/>
        <end position="193"/>
    </location>
</feature>
<proteinExistence type="inferred from homology"/>
<feature type="transmembrane region" description="Helical" evidence="2">
    <location>
        <begin position="15"/>
        <end position="35"/>
    </location>
</feature>
<dbReference type="GO" id="GO:0080120">
    <property type="term" value="P:CAAX-box protein maturation"/>
    <property type="evidence" value="ECO:0007669"/>
    <property type="project" value="UniProtKB-ARBA"/>
</dbReference>
<evidence type="ECO:0000313" key="5">
    <source>
        <dbReference type="EMBL" id="MDW8634966.1"/>
    </source>
</evidence>
<feature type="transmembrane region" description="Helical" evidence="2">
    <location>
        <begin position="151"/>
        <end position="170"/>
    </location>
</feature>
<dbReference type="GO" id="GO:0006508">
    <property type="term" value="P:proteolysis"/>
    <property type="evidence" value="ECO:0007669"/>
    <property type="project" value="UniProtKB-KW"/>
</dbReference>
<keyword evidence="2" id="KW-0812">Transmembrane</keyword>
<dbReference type="InterPro" id="IPR052710">
    <property type="entry name" value="CAAX_protease"/>
</dbReference>
<evidence type="ECO:0000256" key="2">
    <source>
        <dbReference type="SAM" id="Phobius"/>
    </source>
</evidence>
<feature type="domain" description="CAAX prenyl protease 2/Lysostaphin resistance protein A-like" evidence="3">
    <location>
        <begin position="126"/>
        <end position="211"/>
    </location>
</feature>
<feature type="transmembrane region" description="Helical" evidence="2">
    <location>
        <begin position="200"/>
        <end position="220"/>
    </location>
</feature>
<dbReference type="GO" id="GO:0004175">
    <property type="term" value="F:endopeptidase activity"/>
    <property type="evidence" value="ECO:0007669"/>
    <property type="project" value="UniProtKB-ARBA"/>
</dbReference>
<dbReference type="EMBL" id="FIFJ01000023">
    <property type="protein sequence ID" value="CYU18264.1"/>
    <property type="molecule type" value="Genomic_DNA"/>
</dbReference>
<evidence type="ECO:0000259" key="3">
    <source>
        <dbReference type="Pfam" id="PF02517"/>
    </source>
</evidence>
<organism evidence="4 6">
    <name type="scientific">Streptococcus suis</name>
    <dbReference type="NCBI Taxonomy" id="1307"/>
    <lineage>
        <taxon>Bacteria</taxon>
        <taxon>Bacillati</taxon>
        <taxon>Bacillota</taxon>
        <taxon>Bacilli</taxon>
        <taxon>Lactobacillales</taxon>
        <taxon>Streptococcaceae</taxon>
        <taxon>Streptococcus</taxon>
    </lineage>
</organism>
<keyword evidence="2" id="KW-1133">Transmembrane helix</keyword>
<keyword evidence="2" id="KW-0472">Membrane</keyword>
<evidence type="ECO:0000256" key="1">
    <source>
        <dbReference type="ARBA" id="ARBA00009067"/>
    </source>
</evidence>
<sequence length="221" mass="24825">MEKLSQGLEWIGRKIWVLLRVFIFLVFCVIPDMILEESKSQTALIMTGLVTLGLLVFFWWRAEKNDLPVWDPNILTWDGLAIVILAFAIMQLTDMLGYYLLELQGTTTTENDASIIEFLKGVPFGLALLTTAFLPAIAEEVILRGYFFKKLFGSQAVVGIIVSSLLFGALHGPTDLASWLIYGGGGLIFCVLYHKTGYLIYPIAVHFINNAWSVVALYYFQ</sequence>
<keyword evidence="4" id="KW-0378">Hydrolase</keyword>
<dbReference type="PANTHER" id="PTHR36435">
    <property type="entry name" value="SLR1288 PROTEIN"/>
    <property type="match status" value="1"/>
</dbReference>
<accession>A0A822VKA1</accession>
<dbReference type="PANTHER" id="PTHR36435:SF1">
    <property type="entry name" value="CAAX AMINO TERMINAL PROTEASE FAMILY PROTEIN"/>
    <property type="match status" value="1"/>
</dbReference>
<dbReference type="Pfam" id="PF02517">
    <property type="entry name" value="Rce1-like"/>
    <property type="match status" value="1"/>
</dbReference>
<reference evidence="5" key="2">
    <citation type="submission" date="2023-07" db="EMBL/GenBank/DDBJ databases">
        <title>Characterization of virulence traits, antimicrobial resistance genes carried by mobile genetic elements and competence in Streptococcus suis strains isolated in France.</title>
        <authorList>
            <person name="Dechene-Tempier M."/>
            <person name="Marois-Crehan C."/>
            <person name="De Boisseson C."/>
            <person name="Lucas P."/>
            <person name="Bougeard S."/>
            <person name="Libante V."/>
            <person name="Payot S."/>
        </authorList>
    </citation>
    <scope>NUCLEOTIDE SEQUENCE</scope>
    <source>
        <strain evidence="5">1532</strain>
    </source>
</reference>
<reference evidence="4 6" key="1">
    <citation type="submission" date="2016-02" db="EMBL/GenBank/DDBJ databases">
        <authorList>
            <consortium name="Pathogen Informatics"/>
        </authorList>
    </citation>
    <scope>NUCLEOTIDE SEQUENCE [LARGE SCALE GENOMIC DNA]</scope>
    <source>
        <strain evidence="4 6">LOLA-SS005</strain>
    </source>
</reference>
<dbReference type="RefSeq" id="WP_023371390.1">
    <property type="nucleotide sequence ID" value="NZ_CECR01000018.1"/>
</dbReference>
<feature type="transmembrane region" description="Helical" evidence="2">
    <location>
        <begin position="42"/>
        <end position="60"/>
    </location>
</feature>
<dbReference type="Proteomes" id="UP001272448">
    <property type="component" value="Unassembled WGS sequence"/>
</dbReference>
<dbReference type="InterPro" id="IPR003675">
    <property type="entry name" value="Rce1/LyrA-like_dom"/>
</dbReference>